<reference evidence="3 4" key="1">
    <citation type="journal article" date="2019" name="Int. J. Syst. Evol. Microbiol.">
        <title>The Global Catalogue of Microorganisms (GCM) 10K type strain sequencing project: providing services to taxonomists for standard genome sequencing and annotation.</title>
        <authorList>
            <consortium name="The Broad Institute Genomics Platform"/>
            <consortium name="The Broad Institute Genome Sequencing Center for Infectious Disease"/>
            <person name="Wu L."/>
            <person name="Ma J."/>
        </authorList>
    </citation>
    <scope>NUCLEOTIDE SEQUENCE [LARGE SCALE GENOMIC DNA]</scope>
    <source>
        <strain evidence="3 4">JCM 10696</strain>
    </source>
</reference>
<evidence type="ECO:0000256" key="1">
    <source>
        <dbReference type="ARBA" id="ARBA00006484"/>
    </source>
</evidence>
<evidence type="ECO:0000313" key="4">
    <source>
        <dbReference type="Proteomes" id="UP001500665"/>
    </source>
</evidence>
<dbReference type="InterPro" id="IPR036291">
    <property type="entry name" value="NAD(P)-bd_dom_sf"/>
</dbReference>
<accession>A0ABN1QEZ9</accession>
<dbReference type="PANTHER" id="PTHR43899">
    <property type="entry name" value="RH59310P"/>
    <property type="match status" value="1"/>
</dbReference>
<gene>
    <name evidence="3" type="ORF">GCM10009550_11890</name>
</gene>
<dbReference type="Gene3D" id="3.40.50.720">
    <property type="entry name" value="NAD(P)-binding Rossmann-like Domain"/>
    <property type="match status" value="1"/>
</dbReference>
<dbReference type="PANTHER" id="PTHR43899:SF13">
    <property type="entry name" value="RH59310P"/>
    <property type="match status" value="1"/>
</dbReference>
<proteinExistence type="inferred from homology"/>
<sequence>MIDSDKYGPWAVIAGGSEGVGSAFAHRLADAGINLVLIARKPGPLEETAEQVRAKGVEVRTLQLDLVAPEPLKAVREVTDGLEVGLLIFNAGANTYGHEFVTGDLDRFQGVIDLNITAQLALTHHFGALMKERGRGGIILVGSMAGYMGQAQISIYSAVKSFGRVFAEGLWLEMREHGVDVLELILGVTRTPAMARAGLKMDIPGMKVAEPDDVAREGLEHLTEGPIWVAGGNYEDVQKRAGFPRSVLVAKAHAAMKRMLPPAS</sequence>
<dbReference type="InterPro" id="IPR051019">
    <property type="entry name" value="VLCFA-Steroid_DH"/>
</dbReference>
<keyword evidence="2" id="KW-0560">Oxidoreductase</keyword>
<keyword evidence="4" id="KW-1185">Reference proteome</keyword>
<dbReference type="Proteomes" id="UP001500665">
    <property type="component" value="Unassembled WGS sequence"/>
</dbReference>
<protein>
    <submittedName>
        <fullName evidence="3">SDR family NAD(P)-dependent oxidoreductase</fullName>
    </submittedName>
</protein>
<dbReference type="SUPFAM" id="SSF51735">
    <property type="entry name" value="NAD(P)-binding Rossmann-fold domains"/>
    <property type="match status" value="1"/>
</dbReference>
<evidence type="ECO:0000256" key="2">
    <source>
        <dbReference type="ARBA" id="ARBA00023002"/>
    </source>
</evidence>
<evidence type="ECO:0000313" key="3">
    <source>
        <dbReference type="EMBL" id="GAA0941527.1"/>
    </source>
</evidence>
<dbReference type="Pfam" id="PF00106">
    <property type="entry name" value="adh_short"/>
    <property type="match status" value="1"/>
</dbReference>
<name>A0ABN1QEZ9_9ACTN</name>
<comment type="caution">
    <text evidence="3">The sequence shown here is derived from an EMBL/GenBank/DDBJ whole genome shotgun (WGS) entry which is preliminary data.</text>
</comment>
<comment type="similarity">
    <text evidence="1">Belongs to the short-chain dehydrogenases/reductases (SDR) family.</text>
</comment>
<dbReference type="PRINTS" id="PR00081">
    <property type="entry name" value="GDHRDH"/>
</dbReference>
<dbReference type="EMBL" id="BAAAHH010000003">
    <property type="protein sequence ID" value="GAA0941527.1"/>
    <property type="molecule type" value="Genomic_DNA"/>
</dbReference>
<dbReference type="InterPro" id="IPR002347">
    <property type="entry name" value="SDR_fam"/>
</dbReference>
<dbReference type="RefSeq" id="WP_344237552.1">
    <property type="nucleotide sequence ID" value="NZ_BAAAHH010000003.1"/>
</dbReference>
<organism evidence="3 4">
    <name type="scientific">Actinocorallia libanotica</name>
    <dbReference type="NCBI Taxonomy" id="46162"/>
    <lineage>
        <taxon>Bacteria</taxon>
        <taxon>Bacillati</taxon>
        <taxon>Actinomycetota</taxon>
        <taxon>Actinomycetes</taxon>
        <taxon>Streptosporangiales</taxon>
        <taxon>Thermomonosporaceae</taxon>
        <taxon>Actinocorallia</taxon>
    </lineage>
</organism>
<dbReference type="PIRSF" id="PIRSF000126">
    <property type="entry name" value="11-beta-HSD1"/>
    <property type="match status" value="1"/>
</dbReference>